<dbReference type="EMBL" id="PUHZ01000004">
    <property type="protein sequence ID" value="PQO47579.1"/>
    <property type="molecule type" value="Genomic_DNA"/>
</dbReference>
<keyword evidence="1" id="KW-0732">Signal</keyword>
<organism evidence="2 3">
    <name type="scientific">Blastopirellula marina</name>
    <dbReference type="NCBI Taxonomy" id="124"/>
    <lineage>
        <taxon>Bacteria</taxon>
        <taxon>Pseudomonadati</taxon>
        <taxon>Planctomycetota</taxon>
        <taxon>Planctomycetia</taxon>
        <taxon>Pirellulales</taxon>
        <taxon>Pirellulaceae</taxon>
        <taxon>Blastopirellula</taxon>
    </lineage>
</organism>
<accession>A0A2S8GT38</accession>
<feature type="chain" id="PRO_5015630698" description="Asl1-like glycosyl hydrolase catalytic domain-containing protein" evidence="1">
    <location>
        <begin position="25"/>
        <end position="653"/>
    </location>
</feature>
<evidence type="ECO:0000313" key="2">
    <source>
        <dbReference type="EMBL" id="PQO47579.1"/>
    </source>
</evidence>
<evidence type="ECO:0000256" key="1">
    <source>
        <dbReference type="SAM" id="SignalP"/>
    </source>
</evidence>
<feature type="signal peptide" evidence="1">
    <location>
        <begin position="1"/>
        <end position="24"/>
    </location>
</feature>
<dbReference type="OrthoDB" id="177731at2"/>
<gene>
    <name evidence="2" type="ORF">C5Y93_02650</name>
</gene>
<protein>
    <recommendedName>
        <fullName evidence="4">Asl1-like glycosyl hydrolase catalytic domain-containing protein</fullName>
    </recommendedName>
</protein>
<dbReference type="InterPro" id="IPR017853">
    <property type="entry name" value="GH"/>
</dbReference>
<evidence type="ECO:0000313" key="3">
    <source>
        <dbReference type="Proteomes" id="UP000237819"/>
    </source>
</evidence>
<dbReference type="AlphaFoldDB" id="A0A2S8GT38"/>
<comment type="caution">
    <text evidence="2">The sequence shown here is derived from an EMBL/GenBank/DDBJ whole genome shotgun (WGS) entry which is preliminary data.</text>
</comment>
<dbReference type="SUPFAM" id="SSF51445">
    <property type="entry name" value="(Trans)glycosidases"/>
    <property type="match status" value="1"/>
</dbReference>
<proteinExistence type="predicted"/>
<reference evidence="2 3" key="1">
    <citation type="submission" date="2018-02" db="EMBL/GenBank/DDBJ databases">
        <title>Comparative genomes isolates from brazilian mangrove.</title>
        <authorList>
            <person name="Araujo J.E."/>
            <person name="Taketani R.G."/>
            <person name="Silva M.C.P."/>
            <person name="Loureco M.V."/>
            <person name="Andreote F.D."/>
        </authorList>
    </citation>
    <scope>NUCLEOTIDE SEQUENCE [LARGE SCALE GENOMIC DNA]</scope>
    <source>
        <strain evidence="2 3">Nap-Phe MGV</strain>
    </source>
</reference>
<dbReference type="Proteomes" id="UP000237819">
    <property type="component" value="Unassembled WGS sequence"/>
</dbReference>
<dbReference type="RefSeq" id="WP_105333840.1">
    <property type="nucleotide sequence ID" value="NZ_PUHZ01000004.1"/>
</dbReference>
<sequence>MPISTFRLTTLAAFLSLVSLAAAAAPPIPLRPEMLIDLSGRGQLAELVDEQDQLADPQQPPTSKPNRGWQGAQLYYPLPVVIDLQTPHQVATIRWYDVEGSGLLTVDAWTGDGWQEVCRDELKKYQAWSTHAIDVKTRYLRLTFANPGAAIAEVALEGKSLAAAAPVSKRLSPPQPPTMDKFIGVNAFIDDPVERLAAFGMVREYHNAQWDDGAASETAAPFPQHAFAYSPSAVRGPGWGWDFDRFYEDLKEAGVEIFPCLQGADKYAAAKEGPFKSQDKPIAPDADPTDPASYAAHGAHLFQTTARYGSTQVDPSLLTLEKGQEPKSGLRLIDSIENWNEPDKWWEGRGAYFNPLELAAMCSADYDGHQGKLGPGVGAKTADPNIRFVMAGLATTELSYLQAMELWARLYRGGEFPADVINLHHYSNDAGGQAGRPTTGISPEEDKLKERFEKIVAFRNQHFPQCELWVSEFGYDVHPKSVQRAPAIGATSAEETQARWLVRSYLELAAAGVDRAQMYMLRDVNLEDPTKFASSGVTSSKATGHQPRRSWYYVATLKNVLTGLRFETEIVHKDNDDLRHYRFSGEKDQQVDVIWLATAKDQKLADFTLTGIDGEIEVLELVGDSTAGKSIAKGEAKTMRLEVGESPILVRKL</sequence>
<name>A0A2S8GT38_9BACT</name>
<dbReference type="Gene3D" id="3.20.20.80">
    <property type="entry name" value="Glycosidases"/>
    <property type="match status" value="1"/>
</dbReference>
<evidence type="ECO:0008006" key="4">
    <source>
        <dbReference type="Google" id="ProtNLM"/>
    </source>
</evidence>